<dbReference type="RefSeq" id="WP_159484053.1">
    <property type="nucleotide sequence ID" value="NZ_BLIP01000001.1"/>
</dbReference>
<organism evidence="1 3">
    <name type="scientific">Streptomyces nigrescens</name>
    <dbReference type="NCBI Taxonomy" id="1920"/>
    <lineage>
        <taxon>Bacteria</taxon>
        <taxon>Bacillati</taxon>
        <taxon>Actinomycetota</taxon>
        <taxon>Actinomycetes</taxon>
        <taxon>Kitasatosporales</taxon>
        <taxon>Streptomycetaceae</taxon>
        <taxon>Streptomyces</taxon>
    </lineage>
</organism>
<evidence type="ECO:0000313" key="2">
    <source>
        <dbReference type="EMBL" id="WAT94899.1"/>
    </source>
</evidence>
<evidence type="ECO:0000313" key="1">
    <source>
        <dbReference type="EMBL" id="GFE20047.1"/>
    </source>
</evidence>
<evidence type="ECO:0000313" key="3">
    <source>
        <dbReference type="Proteomes" id="UP000429552"/>
    </source>
</evidence>
<name>A0A640T8H3_STRNI</name>
<dbReference type="Proteomes" id="UP001210609">
    <property type="component" value="Chromosome"/>
</dbReference>
<dbReference type="EMBL" id="BLIP01000001">
    <property type="protein sequence ID" value="GFE20047.1"/>
    <property type="molecule type" value="Genomic_DNA"/>
</dbReference>
<protein>
    <submittedName>
        <fullName evidence="1">Uncharacterized protein</fullName>
    </submittedName>
</protein>
<evidence type="ECO:0000313" key="4">
    <source>
        <dbReference type="Proteomes" id="UP001210609"/>
    </source>
</evidence>
<gene>
    <name evidence="1" type="ORF">Sliba_05000</name>
    <name evidence="2" type="ORF">STRLI_000571</name>
</gene>
<proteinExistence type="predicted"/>
<dbReference type="AlphaFoldDB" id="A0A640T8H3"/>
<keyword evidence="4" id="KW-1185">Reference proteome</keyword>
<accession>A0A640T8H3</accession>
<reference evidence="2 4" key="2">
    <citation type="submission" date="2022-12" db="EMBL/GenBank/DDBJ databases">
        <authorList>
            <person name="Ruckert C."/>
            <person name="Busche T."/>
            <person name="Kalinowski J."/>
            <person name="Wittmann C."/>
        </authorList>
    </citation>
    <scope>NUCLEOTIDE SEQUENCE [LARGE SCALE GENOMIC DNA]</scope>
    <source>
        <strain evidence="2 4">DSM 40555</strain>
    </source>
</reference>
<dbReference type="EMBL" id="CP114202">
    <property type="protein sequence ID" value="WAT94899.1"/>
    <property type="molecule type" value="Genomic_DNA"/>
</dbReference>
<reference evidence="1 3" key="1">
    <citation type="submission" date="2019-12" db="EMBL/GenBank/DDBJ databases">
        <title>Whole genome shotgun sequence of Streptomyces libani subsp. libani NBRC 13452.</title>
        <authorList>
            <person name="Ichikawa N."/>
            <person name="Kimura A."/>
            <person name="Kitahashi Y."/>
            <person name="Komaki H."/>
            <person name="Tamura T."/>
        </authorList>
    </citation>
    <scope>NUCLEOTIDE SEQUENCE [LARGE SCALE GENOMIC DNA]</scope>
    <source>
        <strain evidence="1 3">NBRC 13452</strain>
    </source>
</reference>
<dbReference type="Proteomes" id="UP000429552">
    <property type="component" value="Unassembled WGS sequence"/>
</dbReference>
<sequence length="127" mass="14332">MQDYNRPDHRIAGTEHATLRFADGTETRIADWQIIEDAPTPQGHVYQTLRGWIANTYADTREQVTRIIAPAPDGPAHLLAAALRGREPLSGLDVDCTTTSVSQPYPNTWDHPGYLFEMTWKDRQVTD</sequence>